<name>A0A1E5Q366_9PROT</name>
<dbReference type="Pfam" id="PF03881">
    <property type="entry name" value="Fructosamin_kin"/>
    <property type="match status" value="1"/>
</dbReference>
<dbReference type="Gene3D" id="3.30.200.20">
    <property type="entry name" value="Phosphorylase Kinase, domain 1"/>
    <property type="match status" value="1"/>
</dbReference>
<evidence type="ECO:0000313" key="3">
    <source>
        <dbReference type="EMBL" id="OEJ64063.1"/>
    </source>
</evidence>
<evidence type="ECO:0000256" key="1">
    <source>
        <dbReference type="ARBA" id="ARBA00009460"/>
    </source>
</evidence>
<dbReference type="PIRSF" id="PIRSF006221">
    <property type="entry name" value="Ketosamine-3-kinase"/>
    <property type="match status" value="1"/>
</dbReference>
<dbReference type="InterPro" id="IPR016477">
    <property type="entry name" value="Fructo-/Ketosamine-3-kinase"/>
</dbReference>
<organism evidence="3 4">
    <name type="scientific">Magnetovibrio blakemorei</name>
    <dbReference type="NCBI Taxonomy" id="28181"/>
    <lineage>
        <taxon>Bacteria</taxon>
        <taxon>Pseudomonadati</taxon>
        <taxon>Pseudomonadota</taxon>
        <taxon>Alphaproteobacteria</taxon>
        <taxon>Rhodospirillales</taxon>
        <taxon>Magnetovibrionaceae</taxon>
        <taxon>Magnetovibrio</taxon>
    </lineage>
</organism>
<evidence type="ECO:0008006" key="5">
    <source>
        <dbReference type="Google" id="ProtNLM"/>
    </source>
</evidence>
<dbReference type="AlphaFoldDB" id="A0A1E5Q366"/>
<comment type="similarity">
    <text evidence="1 2">Belongs to the fructosamine kinase family.</text>
</comment>
<dbReference type="PANTHER" id="PTHR12149">
    <property type="entry name" value="FRUCTOSAMINE 3 KINASE-RELATED PROTEIN"/>
    <property type="match status" value="1"/>
</dbReference>
<accession>A0A1E5Q366</accession>
<dbReference type="SUPFAM" id="SSF56112">
    <property type="entry name" value="Protein kinase-like (PK-like)"/>
    <property type="match status" value="1"/>
</dbReference>
<dbReference type="STRING" id="28181.BEN30_01260"/>
<evidence type="ECO:0000256" key="2">
    <source>
        <dbReference type="PIRNR" id="PIRNR006221"/>
    </source>
</evidence>
<keyword evidence="2" id="KW-0418">Kinase</keyword>
<comment type="caution">
    <text evidence="3">The sequence shown here is derived from an EMBL/GenBank/DDBJ whole genome shotgun (WGS) entry which is preliminary data.</text>
</comment>
<keyword evidence="2" id="KW-0808">Transferase</keyword>
<proteinExistence type="inferred from homology"/>
<dbReference type="OrthoDB" id="5291879at2"/>
<dbReference type="EMBL" id="MCGG01000078">
    <property type="protein sequence ID" value="OEJ64063.1"/>
    <property type="molecule type" value="Genomic_DNA"/>
</dbReference>
<dbReference type="Proteomes" id="UP000095347">
    <property type="component" value="Unassembled WGS sequence"/>
</dbReference>
<dbReference type="PANTHER" id="PTHR12149:SF8">
    <property type="entry name" value="PROTEIN-RIBULOSAMINE 3-KINASE"/>
    <property type="match status" value="1"/>
</dbReference>
<keyword evidence="4" id="KW-1185">Reference proteome</keyword>
<evidence type="ECO:0000313" key="4">
    <source>
        <dbReference type="Proteomes" id="UP000095347"/>
    </source>
</evidence>
<dbReference type="InterPro" id="IPR011009">
    <property type="entry name" value="Kinase-like_dom_sf"/>
</dbReference>
<dbReference type="GO" id="GO:0016301">
    <property type="term" value="F:kinase activity"/>
    <property type="evidence" value="ECO:0007669"/>
    <property type="project" value="UniProtKB-UniRule"/>
</dbReference>
<sequence length="285" mass="31648">MSVDVNAQIEALTGARPTRLTPLSGGCVGQVYRVSFAHKPDLVAKVGEADSGLALEGQMLAYLASNTQLPVPQVHHSDDMLLLMEALPCGGGLGTIVQRDAARHVADLHAITTDQGFGFSYDTVIGGLAQPNPWTANWCDFFRDQRLMYMGRLAHQSGKLPTPTLNRLSLFCEVLERWIPKAPRPALIHGDLWTGNILSNQEHITGFIDPAIYFADAEIELAFTTLFGTFGESFFDRYHQLRPIRAGFFEERRDIYNLYPLLVHVRLFGGSYVADVERTLSKFGH</sequence>
<dbReference type="Gene3D" id="3.90.1200.10">
    <property type="match status" value="1"/>
</dbReference>
<gene>
    <name evidence="3" type="ORF">BEN30_01260</name>
</gene>
<reference evidence="4" key="1">
    <citation type="submission" date="2016-07" db="EMBL/GenBank/DDBJ databases">
        <authorList>
            <person name="Florea S."/>
            <person name="Webb J.S."/>
            <person name="Jaromczyk J."/>
            <person name="Schardl C.L."/>
        </authorList>
    </citation>
    <scope>NUCLEOTIDE SEQUENCE [LARGE SCALE GENOMIC DNA]</scope>
    <source>
        <strain evidence="4">MV-1</strain>
    </source>
</reference>
<dbReference type="RefSeq" id="WP_069959410.1">
    <property type="nucleotide sequence ID" value="NZ_MCGG01000078.1"/>
</dbReference>
<protein>
    <recommendedName>
        <fullName evidence="5">Fructosamine kinase</fullName>
    </recommendedName>
</protein>